<dbReference type="RefSeq" id="WP_103933223.1">
    <property type="nucleotide sequence ID" value="NZ_FNVA01000003.1"/>
</dbReference>
<dbReference type="InterPro" id="IPR036583">
    <property type="entry name" value="23S_rRNA_IVS_sf"/>
</dbReference>
<organism evidence="1 2">
    <name type="scientific">Bryocella elongata</name>
    <dbReference type="NCBI Taxonomy" id="863522"/>
    <lineage>
        <taxon>Bacteria</taxon>
        <taxon>Pseudomonadati</taxon>
        <taxon>Acidobacteriota</taxon>
        <taxon>Terriglobia</taxon>
        <taxon>Terriglobales</taxon>
        <taxon>Acidobacteriaceae</taxon>
        <taxon>Bryocella</taxon>
    </lineage>
</organism>
<dbReference type="Gene3D" id="1.20.1440.60">
    <property type="entry name" value="23S rRNA-intervening sequence"/>
    <property type="match status" value="1"/>
</dbReference>
<proteinExistence type="predicted"/>
<dbReference type="Pfam" id="PF05635">
    <property type="entry name" value="23S_rRNA_IVP"/>
    <property type="match status" value="1"/>
</dbReference>
<accession>A0A1H5YLN4</accession>
<dbReference type="Proteomes" id="UP000236728">
    <property type="component" value="Unassembled WGS sequence"/>
</dbReference>
<dbReference type="NCBIfam" id="TIGR02436">
    <property type="entry name" value="four helix bundle protein"/>
    <property type="match status" value="1"/>
</dbReference>
<dbReference type="SUPFAM" id="SSF158446">
    <property type="entry name" value="IVS-encoded protein-like"/>
    <property type="match status" value="1"/>
</dbReference>
<dbReference type="InterPro" id="IPR012657">
    <property type="entry name" value="23S_rRNA-intervening_sequence"/>
</dbReference>
<name>A0A1H5YLN4_9BACT</name>
<dbReference type="AlphaFoldDB" id="A0A1H5YLN4"/>
<gene>
    <name evidence="1" type="ORF">SAMN05421819_2367</name>
</gene>
<keyword evidence="2" id="KW-1185">Reference proteome</keyword>
<dbReference type="NCBIfam" id="NF008911">
    <property type="entry name" value="PRK12275.1-2"/>
    <property type="match status" value="1"/>
</dbReference>
<evidence type="ECO:0000313" key="1">
    <source>
        <dbReference type="EMBL" id="SEG24650.1"/>
    </source>
</evidence>
<dbReference type="EMBL" id="FNVA01000003">
    <property type="protein sequence ID" value="SEG24650.1"/>
    <property type="molecule type" value="Genomic_DNA"/>
</dbReference>
<dbReference type="OrthoDB" id="160990at2"/>
<dbReference type="PANTHER" id="PTHR38471">
    <property type="entry name" value="FOUR HELIX BUNDLE PROTEIN"/>
    <property type="match status" value="1"/>
</dbReference>
<dbReference type="PANTHER" id="PTHR38471:SF2">
    <property type="entry name" value="FOUR HELIX BUNDLE PROTEIN"/>
    <property type="match status" value="1"/>
</dbReference>
<reference evidence="1 2" key="1">
    <citation type="submission" date="2016-10" db="EMBL/GenBank/DDBJ databases">
        <authorList>
            <person name="de Groot N.N."/>
        </authorList>
    </citation>
    <scope>NUCLEOTIDE SEQUENCE [LARGE SCALE GENOMIC DNA]</scope>
    <source>
        <strain evidence="1 2">DSM 22489</strain>
    </source>
</reference>
<sequence length="129" mass="14424">MAKSFKELTVWQRSVQLSVAVYRLTAGFPREEVYGISSQMRRASVSIASNIAEGWGRQTRRDFKAFLSISRGSNMELQTQLLIARELGFGEPPALDRVTALSDEVGKMLVSFMDKLAETKQPPKDSPQV</sequence>
<dbReference type="CDD" id="cd16377">
    <property type="entry name" value="23S_rRNA_IVP_like"/>
    <property type="match status" value="1"/>
</dbReference>
<protein>
    <submittedName>
        <fullName evidence="1">Four helix bundle protein</fullName>
    </submittedName>
</protein>
<evidence type="ECO:0000313" key="2">
    <source>
        <dbReference type="Proteomes" id="UP000236728"/>
    </source>
</evidence>